<dbReference type="Proteomes" id="UP001227230">
    <property type="component" value="Chromosome 3"/>
</dbReference>
<accession>A0ABY9BNS4</accession>
<proteinExistence type="predicted"/>
<dbReference type="Gene3D" id="1.10.340.70">
    <property type="match status" value="1"/>
</dbReference>
<feature type="domain" description="Integrase catalytic" evidence="1">
    <location>
        <begin position="275"/>
        <end position="372"/>
    </location>
</feature>
<dbReference type="PROSITE" id="PS50994">
    <property type="entry name" value="INTEGRASE"/>
    <property type="match status" value="1"/>
</dbReference>
<evidence type="ECO:0000313" key="3">
    <source>
        <dbReference type="Proteomes" id="UP001227230"/>
    </source>
</evidence>
<reference evidence="2 3" key="1">
    <citation type="journal article" date="2023" name="Hortic Res">
        <title>The complete reference genome for grapevine (Vitis vinifera L.) genetics and breeding.</title>
        <authorList>
            <person name="Shi X."/>
            <person name="Cao S."/>
            <person name="Wang X."/>
            <person name="Huang S."/>
            <person name="Wang Y."/>
            <person name="Liu Z."/>
            <person name="Liu W."/>
            <person name="Leng X."/>
            <person name="Peng Y."/>
            <person name="Wang N."/>
            <person name="Wang Y."/>
            <person name="Ma Z."/>
            <person name="Xu X."/>
            <person name="Zhang F."/>
            <person name="Xue H."/>
            <person name="Zhong H."/>
            <person name="Wang Y."/>
            <person name="Zhang K."/>
            <person name="Velt A."/>
            <person name="Avia K."/>
            <person name="Holtgrawe D."/>
            <person name="Grimplet J."/>
            <person name="Matus J.T."/>
            <person name="Ware D."/>
            <person name="Wu X."/>
            <person name="Wang H."/>
            <person name="Liu C."/>
            <person name="Fang Y."/>
            <person name="Rustenholz C."/>
            <person name="Cheng Z."/>
            <person name="Xiao H."/>
            <person name="Zhou Y."/>
        </authorList>
    </citation>
    <scope>NUCLEOTIDE SEQUENCE [LARGE SCALE GENOMIC DNA]</scope>
    <source>
        <strain evidence="3">cv. Pinot noir / PN40024</strain>
        <tissue evidence="2">Leaf</tissue>
    </source>
</reference>
<dbReference type="SUPFAM" id="SSF53098">
    <property type="entry name" value="Ribonuclease H-like"/>
    <property type="match status" value="2"/>
</dbReference>
<evidence type="ECO:0000259" key="1">
    <source>
        <dbReference type="PROSITE" id="PS50994"/>
    </source>
</evidence>
<dbReference type="EMBL" id="CP126650">
    <property type="protein sequence ID" value="WJZ84615.1"/>
    <property type="molecule type" value="Genomic_DNA"/>
</dbReference>
<dbReference type="Gene3D" id="3.30.420.10">
    <property type="entry name" value="Ribonuclease H-like superfamily/Ribonuclease H"/>
    <property type="match status" value="2"/>
</dbReference>
<dbReference type="PANTHER" id="PTHR48475:SF1">
    <property type="entry name" value="RNASE H TYPE-1 DOMAIN-CONTAINING PROTEIN"/>
    <property type="match status" value="1"/>
</dbReference>
<dbReference type="Pfam" id="PF13456">
    <property type="entry name" value="RVT_3"/>
    <property type="match status" value="1"/>
</dbReference>
<dbReference type="InterPro" id="IPR001584">
    <property type="entry name" value="Integrase_cat-core"/>
</dbReference>
<gene>
    <name evidence="2" type="ORF">VitviT2T_004213</name>
</gene>
<keyword evidence="3" id="KW-1185">Reference proteome</keyword>
<protein>
    <recommendedName>
        <fullName evidence="1">Integrase catalytic domain-containing protein</fullName>
    </recommendedName>
</protein>
<dbReference type="InterPro" id="IPR036397">
    <property type="entry name" value="RNaseH_sf"/>
</dbReference>
<name>A0ABY9BNS4_VITVI</name>
<evidence type="ECO:0000313" key="2">
    <source>
        <dbReference type="EMBL" id="WJZ84615.1"/>
    </source>
</evidence>
<organism evidence="2 3">
    <name type="scientific">Vitis vinifera</name>
    <name type="common">Grape</name>
    <dbReference type="NCBI Taxonomy" id="29760"/>
    <lineage>
        <taxon>Eukaryota</taxon>
        <taxon>Viridiplantae</taxon>
        <taxon>Streptophyta</taxon>
        <taxon>Embryophyta</taxon>
        <taxon>Tracheophyta</taxon>
        <taxon>Spermatophyta</taxon>
        <taxon>Magnoliopsida</taxon>
        <taxon>eudicotyledons</taxon>
        <taxon>Gunneridae</taxon>
        <taxon>Pentapetalae</taxon>
        <taxon>rosids</taxon>
        <taxon>Vitales</taxon>
        <taxon>Vitaceae</taxon>
        <taxon>Viteae</taxon>
        <taxon>Vitis</taxon>
    </lineage>
</organism>
<sequence length="372" mass="42333">MRWRIVVDHLASLLVSDGRAIDDDFLDEDVAAVTSFSGWRMYFDGAANHFGYEIGVFFISPHGDHIPRFVHLAFSDRQPTTNNIVEYEACILGLETTLKLGIRQIEVFGDSNLNQFADALATLTSMIDIPTNTVVHPLLIELRSVLAYCCLIDEAKFDDGLPWYHDIYQFLRLGAYPEAATTKDKRALRQLAAQFVICGETLYKRSTHGMLLLSLDCVFVDRVMREVHVGVCRPHMGGHMLACKFMRTDYFWLTMKTNFCQFVQRCPKCQIHGDLIHMPPSKLHALTSLWSFSIWGIDIIENISPKSSSGHEFILVSIDYFTKWVETDSYARLTSSVVASFIISHMICRYGVSHELISDRGVHFRTDLDTSL</sequence>
<dbReference type="InterPro" id="IPR002156">
    <property type="entry name" value="RNaseH_domain"/>
</dbReference>
<dbReference type="PANTHER" id="PTHR48475">
    <property type="entry name" value="RIBONUCLEASE H"/>
    <property type="match status" value="1"/>
</dbReference>
<dbReference type="InterPro" id="IPR012337">
    <property type="entry name" value="RNaseH-like_sf"/>
</dbReference>